<name>A0AA36GZ00_CYLNA</name>
<dbReference type="EMBL" id="CATQJL010000278">
    <property type="protein sequence ID" value="CAJ0600746.1"/>
    <property type="molecule type" value="Genomic_DNA"/>
</dbReference>
<evidence type="ECO:0000313" key="1">
    <source>
        <dbReference type="EMBL" id="CAJ0600746.1"/>
    </source>
</evidence>
<gene>
    <name evidence="1" type="ORF">CYNAS_LOCUS12729</name>
</gene>
<dbReference type="AlphaFoldDB" id="A0AA36GZ00"/>
<reference evidence="1" key="1">
    <citation type="submission" date="2023-07" db="EMBL/GenBank/DDBJ databases">
        <authorList>
            <consortium name="CYATHOMIX"/>
        </authorList>
    </citation>
    <scope>NUCLEOTIDE SEQUENCE</scope>
    <source>
        <strain evidence="1">N/A</strain>
    </source>
</reference>
<protein>
    <submittedName>
        <fullName evidence="1">Uncharacterized protein</fullName>
    </submittedName>
</protein>
<proteinExistence type="predicted"/>
<evidence type="ECO:0000313" key="2">
    <source>
        <dbReference type="Proteomes" id="UP001176961"/>
    </source>
</evidence>
<sequence length="195" mass="21787">MPLLASVDDNNGEGYPITLTEDESLGTPEECLIRIGISGHTSPQFIKKELGSAGTEDPLNQRQISIGWKLDTLGYKVVNPDAVIDYMCIPTMYRVNINARPDLKNQFTDYAYGYMDDAGNYYHPEQVASYFDGKFWSYVVRGTNTIVHTVKMADLVKPIGTKSFNRISKAGQHAIAHRYCSNNSICLIAEDKAKH</sequence>
<accession>A0AA36GZ00</accession>
<comment type="caution">
    <text evidence="1">The sequence shown here is derived from an EMBL/GenBank/DDBJ whole genome shotgun (WGS) entry which is preliminary data.</text>
</comment>
<dbReference type="Proteomes" id="UP001176961">
    <property type="component" value="Unassembled WGS sequence"/>
</dbReference>
<organism evidence="1 2">
    <name type="scientific">Cylicocyclus nassatus</name>
    <name type="common">Nematode worm</name>
    <dbReference type="NCBI Taxonomy" id="53992"/>
    <lineage>
        <taxon>Eukaryota</taxon>
        <taxon>Metazoa</taxon>
        <taxon>Ecdysozoa</taxon>
        <taxon>Nematoda</taxon>
        <taxon>Chromadorea</taxon>
        <taxon>Rhabditida</taxon>
        <taxon>Rhabditina</taxon>
        <taxon>Rhabditomorpha</taxon>
        <taxon>Strongyloidea</taxon>
        <taxon>Strongylidae</taxon>
        <taxon>Cylicocyclus</taxon>
    </lineage>
</organism>
<keyword evidence="2" id="KW-1185">Reference proteome</keyword>